<proteinExistence type="predicted"/>
<protein>
    <submittedName>
        <fullName evidence="1">Uncharacterized protein</fullName>
    </submittedName>
</protein>
<dbReference type="AlphaFoldDB" id="A0A1X0G4Q9"/>
<sequence>MNLTGFQADRGSNTFQLGTGGCLVGVLSFDELENVACNGEQRVVADAFASVGKALKFFTDSRGDVSRIRPRGCYVVRRCFP</sequence>
<reference evidence="1 2" key="1">
    <citation type="submission" date="2017-02" db="EMBL/GenBank/DDBJ databases">
        <title>The new phylogeny of genus Mycobacterium.</title>
        <authorList>
            <person name="Tortoli E."/>
            <person name="Trovato A."/>
            <person name="Cirillo D.M."/>
        </authorList>
    </citation>
    <scope>NUCLEOTIDE SEQUENCE [LARGE SCALE GENOMIC DNA]</scope>
    <source>
        <strain evidence="1 2">DSM 45255</strain>
    </source>
</reference>
<organism evidence="1 2">
    <name type="scientific">Mycobacterium mantenii</name>
    <dbReference type="NCBI Taxonomy" id="560555"/>
    <lineage>
        <taxon>Bacteria</taxon>
        <taxon>Bacillati</taxon>
        <taxon>Actinomycetota</taxon>
        <taxon>Actinomycetes</taxon>
        <taxon>Mycobacteriales</taxon>
        <taxon>Mycobacteriaceae</taxon>
        <taxon>Mycobacterium</taxon>
        <taxon>Mycobacterium avium complex (MAC)</taxon>
    </lineage>
</organism>
<dbReference type="EMBL" id="MVHW01000002">
    <property type="protein sequence ID" value="ORB08729.1"/>
    <property type="molecule type" value="Genomic_DNA"/>
</dbReference>
<evidence type="ECO:0000313" key="2">
    <source>
        <dbReference type="Proteomes" id="UP000192760"/>
    </source>
</evidence>
<comment type="caution">
    <text evidence="1">The sequence shown here is derived from an EMBL/GenBank/DDBJ whole genome shotgun (WGS) entry which is preliminary data.</text>
</comment>
<gene>
    <name evidence="1" type="ORF">BST30_01960</name>
</gene>
<name>A0A1X0G4Q9_MYCNT</name>
<accession>A0A1X0G4Q9</accession>
<dbReference type="Proteomes" id="UP000192760">
    <property type="component" value="Unassembled WGS sequence"/>
</dbReference>
<evidence type="ECO:0000313" key="1">
    <source>
        <dbReference type="EMBL" id="ORB08729.1"/>
    </source>
</evidence>